<dbReference type="Proteomes" id="UP000485562">
    <property type="component" value="Unassembled WGS sequence"/>
</dbReference>
<dbReference type="Gene3D" id="2.60.40.10">
    <property type="entry name" value="Immunoglobulins"/>
    <property type="match status" value="1"/>
</dbReference>
<dbReference type="EMBL" id="MWDQ01000069">
    <property type="protein sequence ID" value="OQB73694.1"/>
    <property type="molecule type" value="Genomic_DNA"/>
</dbReference>
<sequence>MRLMKRLIFNFSLTILFFYAICAGAAIVFDFEKDFQNWESIFDEQQMHLSNNFVSSGSKSLSIDVNGMKESWIRVQGDFNWLEYDSMSFDVIIPSKEVNYVSFICYIKDKDWTWFQTSLFSINLNEKKRITVDISDTSSIWQPSTGFAAWDGYTKRNIREFGIKFFFYKPFSGSIYLDRFEVELYNGQKQISLLNFNTGTETVAQYEKFEISFELPIIFDNPFDHEEIDINGIFYSPSGKIISVPGFFYRNFLRCIEDEGEELYEYGKHLWCIRFAPEEIGQYKYEISINHKGEKVVFSGDKFTCISGKSPGFIQWDKDDPFCLSFSNKEFFYPIGHVIRSPDDQRQAYNYDFTPDRGKGTFAYDGYFKKMHENRENYIRMWMAAWWVGIEWTPAYAQHYEGIGRYSLENSWKLDYVLDIAKENSIYIVLTLINHGQYSIRPDAEWWDNPYNVINGGFLSSPDEFFYSSEAEKWFLKRLRYIVARWGYSTSIAFWEMWNEVDLTGYYDSKNVRSWHERIIPLLKEMDPWKHLITSHICRPNADPMVWVAKPLETLVSNAYSQTIVDTMKQYYFKRKPFKKPMMVHEFGVGKNSRELENNLHGGIWTSSLSPMLGTGLFWWWPFIDKKDLYYHYRAVANFLDGIDRRGKNFQISTAEISSENGKSNIVGVIGMQNKNSAYLWIYDSRIFNSPRPVDVETIIDDVKLIFQIIEPETYNIEFWDTYKGKKISGFERECNSGDNNIIVPPFLKDIAIKIEKKQ</sequence>
<keyword evidence="1" id="KW-0812">Transmembrane</keyword>
<dbReference type="InterPro" id="IPR032260">
    <property type="entry name" value="DUF5060"/>
</dbReference>
<keyword evidence="1" id="KW-1133">Transmembrane helix</keyword>
<dbReference type="InterPro" id="IPR017853">
    <property type="entry name" value="GH"/>
</dbReference>
<organism evidence="3">
    <name type="scientific">candidate division TA06 bacterium ADurb.Bin131</name>
    <dbReference type="NCBI Taxonomy" id="1852827"/>
    <lineage>
        <taxon>Bacteria</taxon>
        <taxon>Bacteria division TA06</taxon>
    </lineage>
</organism>
<accession>A0A1V6CA52</accession>
<reference evidence="3" key="1">
    <citation type="submission" date="2017-02" db="EMBL/GenBank/DDBJ databases">
        <title>Delving into the versatile metabolic prowess of the omnipresent phylum Bacteroidetes.</title>
        <authorList>
            <person name="Nobu M.K."/>
            <person name="Mei R."/>
            <person name="Narihiro T."/>
            <person name="Kuroda K."/>
            <person name="Liu W.-T."/>
        </authorList>
    </citation>
    <scope>NUCLEOTIDE SEQUENCE</scope>
    <source>
        <strain evidence="3">ADurb.Bin131</strain>
    </source>
</reference>
<dbReference type="Pfam" id="PF16586">
    <property type="entry name" value="DUF5060"/>
    <property type="match status" value="1"/>
</dbReference>
<proteinExistence type="predicted"/>
<feature type="transmembrane region" description="Helical" evidence="1">
    <location>
        <begin position="7"/>
        <end position="29"/>
    </location>
</feature>
<dbReference type="Gene3D" id="3.20.20.80">
    <property type="entry name" value="Glycosidases"/>
    <property type="match status" value="1"/>
</dbReference>
<evidence type="ECO:0000313" key="3">
    <source>
        <dbReference type="EMBL" id="OQB73694.1"/>
    </source>
</evidence>
<keyword evidence="1" id="KW-0472">Membrane</keyword>
<feature type="domain" description="DUF5060" evidence="2">
    <location>
        <begin position="202"/>
        <end position="289"/>
    </location>
</feature>
<dbReference type="InterPro" id="IPR013783">
    <property type="entry name" value="Ig-like_fold"/>
</dbReference>
<protein>
    <recommendedName>
        <fullName evidence="2">DUF5060 domain-containing protein</fullName>
    </recommendedName>
</protein>
<dbReference type="AlphaFoldDB" id="A0A1V6CA52"/>
<name>A0A1V6CA52_UNCT6</name>
<dbReference type="Gene3D" id="2.60.120.260">
    <property type="entry name" value="Galactose-binding domain-like"/>
    <property type="match status" value="1"/>
</dbReference>
<dbReference type="SUPFAM" id="SSF51445">
    <property type="entry name" value="(Trans)glycosidases"/>
    <property type="match status" value="1"/>
</dbReference>
<evidence type="ECO:0000259" key="2">
    <source>
        <dbReference type="Pfam" id="PF16586"/>
    </source>
</evidence>
<evidence type="ECO:0000256" key="1">
    <source>
        <dbReference type="SAM" id="Phobius"/>
    </source>
</evidence>
<gene>
    <name evidence="3" type="ORF">BWX89_00840</name>
</gene>
<comment type="caution">
    <text evidence="3">The sequence shown here is derived from an EMBL/GenBank/DDBJ whole genome shotgun (WGS) entry which is preliminary data.</text>
</comment>